<evidence type="ECO:0000256" key="1">
    <source>
        <dbReference type="ARBA" id="ARBA00009437"/>
    </source>
</evidence>
<evidence type="ECO:0000256" key="2">
    <source>
        <dbReference type="ARBA" id="ARBA00023015"/>
    </source>
</evidence>
<dbReference type="Pfam" id="PF00126">
    <property type="entry name" value="HTH_1"/>
    <property type="match status" value="1"/>
</dbReference>
<dbReference type="RefSeq" id="WP_116703334.1">
    <property type="nucleotide sequence ID" value="NZ_QUWV01000085.1"/>
</dbReference>
<accession>A0A371YZB6</accession>
<evidence type="ECO:0000313" key="7">
    <source>
        <dbReference type="Proteomes" id="UP000262371"/>
    </source>
</evidence>
<keyword evidence="4" id="KW-0804">Transcription</keyword>
<proteinExistence type="inferred from homology"/>
<dbReference type="Proteomes" id="UP000262371">
    <property type="component" value="Unassembled WGS sequence"/>
</dbReference>
<sequence length="301" mass="33359">MDTRFLESFLIVVEQGSISGAARQLQLTPATIAQRIRTLEHEIGCALVQRDGRNVHPTENGLAILEQSRAIITGVQDLCTIASGHAPVGKLKLGAISSAAHGLLPPYLKRFFEIFPGIELHIMPGSSSVLHNAVLDGIIDAAFIVQPPFEIPQSCVWQTLRSEPLVVIASDNIRETDPHEILSNNPFIRYDRNQWGGRLADEYLRRNGIWPHERLELDSLDAIAIIVNQGTGVSLVPDWALPWPDGVHLRKIPLPPPAPCRNLGFLSQRNAPRRRLINRLLEILQTPLPAMQPVELPHAQT</sequence>
<dbReference type="SUPFAM" id="SSF46785">
    <property type="entry name" value="Winged helix' DNA-binding domain"/>
    <property type="match status" value="1"/>
</dbReference>
<dbReference type="GO" id="GO:0003700">
    <property type="term" value="F:DNA-binding transcription factor activity"/>
    <property type="evidence" value="ECO:0007669"/>
    <property type="project" value="InterPro"/>
</dbReference>
<dbReference type="InterPro" id="IPR036388">
    <property type="entry name" value="WH-like_DNA-bd_sf"/>
</dbReference>
<keyword evidence="7" id="KW-1185">Reference proteome</keyword>
<keyword evidence="3" id="KW-0238">DNA-binding</keyword>
<comment type="caution">
    <text evidence="6">The sequence shown here is derived from an EMBL/GenBank/DDBJ whole genome shotgun (WGS) entry which is preliminary data.</text>
</comment>
<dbReference type="AlphaFoldDB" id="A0A371YZB6"/>
<dbReference type="GO" id="GO:0000976">
    <property type="term" value="F:transcription cis-regulatory region binding"/>
    <property type="evidence" value="ECO:0007669"/>
    <property type="project" value="TreeGrafter"/>
</dbReference>
<dbReference type="InterPro" id="IPR000847">
    <property type="entry name" value="LysR_HTH_N"/>
</dbReference>
<comment type="similarity">
    <text evidence="1">Belongs to the LysR transcriptional regulatory family.</text>
</comment>
<dbReference type="PANTHER" id="PTHR30126">
    <property type="entry name" value="HTH-TYPE TRANSCRIPTIONAL REGULATOR"/>
    <property type="match status" value="1"/>
</dbReference>
<gene>
    <name evidence="6" type="ORF">DY926_10580</name>
</gene>
<evidence type="ECO:0000256" key="4">
    <source>
        <dbReference type="ARBA" id="ARBA00023163"/>
    </source>
</evidence>
<organism evidence="6 7">
    <name type="scientific">Komagataeibacter melaceti</name>
    <dbReference type="NCBI Taxonomy" id="2766577"/>
    <lineage>
        <taxon>Bacteria</taxon>
        <taxon>Pseudomonadati</taxon>
        <taxon>Pseudomonadota</taxon>
        <taxon>Alphaproteobacteria</taxon>
        <taxon>Acetobacterales</taxon>
        <taxon>Acetobacteraceae</taxon>
        <taxon>Komagataeibacter</taxon>
    </lineage>
</organism>
<dbReference type="InterPro" id="IPR005119">
    <property type="entry name" value="LysR_subst-bd"/>
</dbReference>
<dbReference type="PROSITE" id="PS50931">
    <property type="entry name" value="HTH_LYSR"/>
    <property type="match status" value="1"/>
</dbReference>
<dbReference type="OrthoDB" id="8479357at2"/>
<dbReference type="InterPro" id="IPR036390">
    <property type="entry name" value="WH_DNA-bd_sf"/>
</dbReference>
<keyword evidence="2" id="KW-0805">Transcription regulation</keyword>
<dbReference type="SUPFAM" id="SSF53850">
    <property type="entry name" value="Periplasmic binding protein-like II"/>
    <property type="match status" value="1"/>
</dbReference>
<evidence type="ECO:0000256" key="3">
    <source>
        <dbReference type="ARBA" id="ARBA00023125"/>
    </source>
</evidence>
<reference evidence="6 7" key="1">
    <citation type="submission" date="2018-08" db="EMBL/GenBank/DDBJ databases">
        <title>Komagataeibacter sp. AV 382.</title>
        <authorList>
            <person name="Skraban J."/>
            <person name="Trcek J."/>
        </authorList>
    </citation>
    <scope>NUCLEOTIDE SEQUENCE [LARGE SCALE GENOMIC DNA]</scope>
    <source>
        <strain evidence="6 7">AV 382</strain>
    </source>
</reference>
<dbReference type="Gene3D" id="1.10.10.10">
    <property type="entry name" value="Winged helix-like DNA-binding domain superfamily/Winged helix DNA-binding domain"/>
    <property type="match status" value="1"/>
</dbReference>
<dbReference type="Pfam" id="PF03466">
    <property type="entry name" value="LysR_substrate"/>
    <property type="match status" value="1"/>
</dbReference>
<evidence type="ECO:0000313" key="6">
    <source>
        <dbReference type="EMBL" id="RFD19604.1"/>
    </source>
</evidence>
<feature type="domain" description="HTH lysR-type" evidence="5">
    <location>
        <begin position="1"/>
        <end position="58"/>
    </location>
</feature>
<dbReference type="PANTHER" id="PTHR30126:SF94">
    <property type="entry name" value="LYSR FAMILY TRANSCRIPTIONAL REGULATOR"/>
    <property type="match status" value="1"/>
</dbReference>
<dbReference type="Gene3D" id="3.40.190.290">
    <property type="match status" value="1"/>
</dbReference>
<dbReference type="CDD" id="cd08427">
    <property type="entry name" value="PBP2_LTTR_like_2"/>
    <property type="match status" value="1"/>
</dbReference>
<protein>
    <submittedName>
        <fullName evidence="6">LysR family transcriptional regulator</fullName>
    </submittedName>
</protein>
<dbReference type="EMBL" id="QUWV01000085">
    <property type="protein sequence ID" value="RFD19604.1"/>
    <property type="molecule type" value="Genomic_DNA"/>
</dbReference>
<evidence type="ECO:0000259" key="5">
    <source>
        <dbReference type="PROSITE" id="PS50931"/>
    </source>
</evidence>
<name>A0A371YZB6_9PROT</name>